<accession>A0A6C0C9L8</accession>
<dbReference type="AlphaFoldDB" id="A0A6C0C9L8"/>
<protein>
    <submittedName>
        <fullName evidence="1">Uncharacterized protein</fullName>
    </submittedName>
</protein>
<evidence type="ECO:0000313" key="1">
    <source>
        <dbReference type="EMBL" id="QHT00510.1"/>
    </source>
</evidence>
<organism evidence="1">
    <name type="scientific">viral metagenome</name>
    <dbReference type="NCBI Taxonomy" id="1070528"/>
    <lineage>
        <taxon>unclassified sequences</taxon>
        <taxon>metagenomes</taxon>
        <taxon>organismal metagenomes</taxon>
    </lineage>
</organism>
<name>A0A6C0C9L8_9ZZZZ</name>
<proteinExistence type="predicted"/>
<dbReference type="EMBL" id="MN739356">
    <property type="protein sequence ID" value="QHT00510.1"/>
    <property type="molecule type" value="Genomic_DNA"/>
</dbReference>
<reference evidence="1" key="1">
    <citation type="journal article" date="2020" name="Nature">
        <title>Giant virus diversity and host interactions through global metagenomics.</title>
        <authorList>
            <person name="Schulz F."/>
            <person name="Roux S."/>
            <person name="Paez-Espino D."/>
            <person name="Jungbluth S."/>
            <person name="Walsh D.A."/>
            <person name="Denef V.J."/>
            <person name="McMahon K.D."/>
            <person name="Konstantinidis K.T."/>
            <person name="Eloe-Fadrosh E.A."/>
            <person name="Kyrpides N.C."/>
            <person name="Woyke T."/>
        </authorList>
    </citation>
    <scope>NUCLEOTIDE SEQUENCE</scope>
    <source>
        <strain evidence="1">GVMAG-M-3300020192-26</strain>
    </source>
</reference>
<sequence>MSNAMLLQRIVLAGELYDIFNRSLKVECNVAAKDCILPENRMTYSIDYP</sequence>